<dbReference type="KEGG" id="kyr:CVV65_03495"/>
<keyword evidence="5 8" id="KW-0812">Transmembrane</keyword>
<protein>
    <submittedName>
        <fullName evidence="10">ABC transporter permease</fullName>
    </submittedName>
</protein>
<dbReference type="Gene3D" id="3.40.1710.10">
    <property type="entry name" value="abc type-2 transporter like domain"/>
    <property type="match status" value="1"/>
</dbReference>
<dbReference type="PANTHER" id="PTHR30294">
    <property type="entry name" value="MEMBRANE COMPONENT OF ABC TRANSPORTER YHHJ-RELATED"/>
    <property type="match status" value="1"/>
</dbReference>
<evidence type="ECO:0000259" key="9">
    <source>
        <dbReference type="PROSITE" id="PS51012"/>
    </source>
</evidence>
<evidence type="ECO:0000256" key="7">
    <source>
        <dbReference type="ARBA" id="ARBA00023136"/>
    </source>
</evidence>
<feature type="domain" description="ABC transmembrane type-2" evidence="9">
    <location>
        <begin position="144"/>
        <end position="373"/>
    </location>
</feature>
<keyword evidence="6 8" id="KW-1133">Transmembrane helix</keyword>
<dbReference type="EMBL" id="CP024955">
    <property type="protein sequence ID" value="ATY84129.1"/>
    <property type="molecule type" value="Genomic_DNA"/>
</dbReference>
<name>A0A2K8N3V8_9BACL</name>
<dbReference type="AlphaFoldDB" id="A0A2K8N3V8"/>
<evidence type="ECO:0000256" key="8">
    <source>
        <dbReference type="SAM" id="Phobius"/>
    </source>
</evidence>
<evidence type="ECO:0000256" key="5">
    <source>
        <dbReference type="ARBA" id="ARBA00022692"/>
    </source>
</evidence>
<gene>
    <name evidence="10" type="ORF">CVV65_03495</name>
</gene>
<dbReference type="InterPro" id="IPR047817">
    <property type="entry name" value="ABC2_TM_bact-type"/>
</dbReference>
<feature type="transmembrane region" description="Helical" evidence="8">
    <location>
        <begin position="296"/>
        <end position="321"/>
    </location>
</feature>
<evidence type="ECO:0000256" key="2">
    <source>
        <dbReference type="ARBA" id="ARBA00007783"/>
    </source>
</evidence>
<dbReference type="InterPro" id="IPR013525">
    <property type="entry name" value="ABC2_TM"/>
</dbReference>
<keyword evidence="11" id="KW-1185">Reference proteome</keyword>
<dbReference type="Pfam" id="PF12698">
    <property type="entry name" value="ABC2_membrane_3"/>
    <property type="match status" value="1"/>
</dbReference>
<dbReference type="GO" id="GO:0140359">
    <property type="term" value="F:ABC-type transporter activity"/>
    <property type="evidence" value="ECO:0007669"/>
    <property type="project" value="InterPro"/>
</dbReference>
<evidence type="ECO:0000313" key="11">
    <source>
        <dbReference type="Proteomes" id="UP000231932"/>
    </source>
</evidence>
<proteinExistence type="inferred from homology"/>
<dbReference type="GO" id="GO:0005886">
    <property type="term" value="C:plasma membrane"/>
    <property type="evidence" value="ECO:0007669"/>
    <property type="project" value="UniProtKB-SubCell"/>
</dbReference>
<evidence type="ECO:0000256" key="6">
    <source>
        <dbReference type="ARBA" id="ARBA00022989"/>
    </source>
</evidence>
<evidence type="ECO:0000313" key="10">
    <source>
        <dbReference type="EMBL" id="ATY84129.1"/>
    </source>
</evidence>
<evidence type="ECO:0000256" key="3">
    <source>
        <dbReference type="ARBA" id="ARBA00022448"/>
    </source>
</evidence>
<feature type="transmembrane region" description="Helical" evidence="8">
    <location>
        <begin position="259"/>
        <end position="284"/>
    </location>
</feature>
<keyword evidence="3" id="KW-0813">Transport</keyword>
<comment type="similarity">
    <text evidence="2">Belongs to the ABC-2 integral membrane protein family.</text>
</comment>
<feature type="transmembrane region" description="Helical" evidence="8">
    <location>
        <begin position="21"/>
        <end position="39"/>
    </location>
</feature>
<keyword evidence="4" id="KW-1003">Cell membrane</keyword>
<feature type="transmembrane region" description="Helical" evidence="8">
    <location>
        <begin position="354"/>
        <end position="372"/>
    </location>
</feature>
<dbReference type="Proteomes" id="UP000231932">
    <property type="component" value="Chromosome"/>
</dbReference>
<evidence type="ECO:0000256" key="1">
    <source>
        <dbReference type="ARBA" id="ARBA00004651"/>
    </source>
</evidence>
<accession>A0A2K8N3V8</accession>
<sequence>MTLSDMLAAEWRALIRDRRMLAILLLVPVAYLVLFGFLYSEHKVRHLPTIYVDEDQSALSREILEGFSASEGFQLIGPVASEAEALDAVQRGEASMALVIPPDLSRTVKRGQEGKILAVIDGSNMIIANSALQNANAVVQTFSGGIAIQRMEARGLSPDYGYGLGFGYRMLFNPTLNYSDFLLLGLAGTVFQQVILLGVSLGVTREKEQGRWGAYLAGGRRPGTVFLAKTLPYFLIGLFDVLLGVGVAVRGFGVPFQGAMMPFVALSVAFVLVLVALGFAASLFSRGRLEATQVSMLVAVPSFLLSGFTWPFLAMPAWVAALGHCLPLTYYVDGLREVALKGNGWLTMRTDIEVLLGMAVGLIVVSLVGVVIQGRISAKKWAAERV</sequence>
<dbReference type="PROSITE" id="PS51012">
    <property type="entry name" value="ABC_TM2"/>
    <property type="match status" value="1"/>
</dbReference>
<dbReference type="InterPro" id="IPR051449">
    <property type="entry name" value="ABC-2_transporter_component"/>
</dbReference>
<dbReference type="PANTHER" id="PTHR30294:SF29">
    <property type="entry name" value="MULTIDRUG ABC TRANSPORTER PERMEASE YBHS-RELATED"/>
    <property type="match status" value="1"/>
</dbReference>
<feature type="transmembrane region" description="Helical" evidence="8">
    <location>
        <begin position="230"/>
        <end position="253"/>
    </location>
</feature>
<keyword evidence="7 8" id="KW-0472">Membrane</keyword>
<comment type="subcellular location">
    <subcellularLocation>
        <location evidence="1">Cell membrane</location>
        <topology evidence="1">Multi-pass membrane protein</topology>
    </subcellularLocation>
</comment>
<evidence type="ECO:0000256" key="4">
    <source>
        <dbReference type="ARBA" id="ARBA00022475"/>
    </source>
</evidence>
<reference evidence="11" key="1">
    <citation type="submission" date="2017-11" db="EMBL/GenBank/DDBJ databases">
        <title>Complete Genome Sequence of Kyrpidia sp. Strain EA-1, a thermophilic, hydrogen-oxidizing Bacterium, isolated from the Azores.</title>
        <authorList>
            <person name="Reiner J.E."/>
            <person name="Lapp C.J."/>
            <person name="Bunk B."/>
            <person name="Gescher J."/>
        </authorList>
    </citation>
    <scope>NUCLEOTIDE SEQUENCE [LARGE SCALE GENOMIC DNA]</scope>
    <source>
        <strain evidence="11">EA-1</strain>
    </source>
</reference>
<feature type="transmembrane region" description="Helical" evidence="8">
    <location>
        <begin position="181"/>
        <end position="203"/>
    </location>
</feature>
<organism evidence="10 11">
    <name type="scientific">Kyrpidia spormannii</name>
    <dbReference type="NCBI Taxonomy" id="2055160"/>
    <lineage>
        <taxon>Bacteria</taxon>
        <taxon>Bacillati</taxon>
        <taxon>Bacillota</taxon>
        <taxon>Bacilli</taxon>
        <taxon>Bacillales</taxon>
        <taxon>Alicyclobacillaceae</taxon>
        <taxon>Kyrpidia</taxon>
    </lineage>
</organism>